<dbReference type="Pfam" id="PF02631">
    <property type="entry name" value="RecX_HTH2"/>
    <property type="match status" value="1"/>
</dbReference>
<accession>A0A1F5Z6K7</accession>
<dbReference type="PANTHER" id="PTHR33602">
    <property type="entry name" value="REGULATORY PROTEIN RECX FAMILY PROTEIN"/>
    <property type="match status" value="1"/>
</dbReference>
<dbReference type="InterPro" id="IPR053926">
    <property type="entry name" value="RecX_HTH_1st"/>
</dbReference>
<feature type="domain" description="RecX second three-helical" evidence="6">
    <location>
        <begin position="59"/>
        <end position="100"/>
    </location>
</feature>
<dbReference type="GO" id="GO:0005737">
    <property type="term" value="C:cytoplasm"/>
    <property type="evidence" value="ECO:0007669"/>
    <property type="project" value="UniProtKB-SubCell"/>
</dbReference>
<evidence type="ECO:0000313" key="8">
    <source>
        <dbReference type="EMBL" id="OGG08023.1"/>
    </source>
</evidence>
<dbReference type="Proteomes" id="UP000177354">
    <property type="component" value="Unassembled WGS sequence"/>
</dbReference>
<dbReference type="PANTHER" id="PTHR33602:SF1">
    <property type="entry name" value="REGULATORY PROTEIN RECX FAMILY PROTEIN"/>
    <property type="match status" value="1"/>
</dbReference>
<dbReference type="InterPro" id="IPR053924">
    <property type="entry name" value="RecX_HTH_2nd"/>
</dbReference>
<feature type="domain" description="RecX first three-helical" evidence="7">
    <location>
        <begin position="10"/>
        <end position="31"/>
    </location>
</feature>
<reference evidence="8 9" key="1">
    <citation type="journal article" date="2016" name="Nat. Commun.">
        <title>Thousands of microbial genomes shed light on interconnected biogeochemical processes in an aquifer system.</title>
        <authorList>
            <person name="Anantharaman K."/>
            <person name="Brown C.T."/>
            <person name="Hug L.A."/>
            <person name="Sharon I."/>
            <person name="Castelle C.J."/>
            <person name="Probst A.J."/>
            <person name="Thomas B.C."/>
            <person name="Singh A."/>
            <person name="Wilkins M.J."/>
            <person name="Karaoz U."/>
            <person name="Brodie E.L."/>
            <person name="Williams K.H."/>
            <person name="Hubbard S.S."/>
            <person name="Banfield J.F."/>
        </authorList>
    </citation>
    <scope>NUCLEOTIDE SEQUENCE [LARGE SCALE GENOMIC DNA]</scope>
</reference>
<comment type="caution">
    <text evidence="8">The sequence shown here is derived from an EMBL/GenBank/DDBJ whole genome shotgun (WGS) entry which is preliminary data.</text>
</comment>
<name>A0A1F5Z6K7_9BACT</name>
<evidence type="ECO:0000259" key="6">
    <source>
        <dbReference type="Pfam" id="PF02631"/>
    </source>
</evidence>
<dbReference type="EMBL" id="MFJF01000005">
    <property type="protein sequence ID" value="OGG08023.1"/>
    <property type="molecule type" value="Genomic_DNA"/>
</dbReference>
<proteinExistence type="inferred from homology"/>
<dbReference type="InterPro" id="IPR036388">
    <property type="entry name" value="WH-like_DNA-bd_sf"/>
</dbReference>
<evidence type="ECO:0000313" key="9">
    <source>
        <dbReference type="Proteomes" id="UP000177354"/>
    </source>
</evidence>
<comment type="subcellular location">
    <subcellularLocation>
        <location evidence="1 5">Cytoplasm</location>
    </subcellularLocation>
</comment>
<dbReference type="InterPro" id="IPR003783">
    <property type="entry name" value="Regulatory_RecX"/>
</dbReference>
<evidence type="ECO:0000256" key="5">
    <source>
        <dbReference type="HAMAP-Rule" id="MF_01114"/>
    </source>
</evidence>
<evidence type="ECO:0000256" key="4">
    <source>
        <dbReference type="ARBA" id="ARBA00022490"/>
    </source>
</evidence>
<gene>
    <name evidence="5" type="primary">recX</name>
    <name evidence="8" type="ORF">A2777_01390</name>
</gene>
<evidence type="ECO:0000259" key="7">
    <source>
        <dbReference type="Pfam" id="PF21982"/>
    </source>
</evidence>
<dbReference type="AlphaFoldDB" id="A0A1F5Z6K7"/>
<keyword evidence="4 5" id="KW-0963">Cytoplasm</keyword>
<evidence type="ECO:0000256" key="3">
    <source>
        <dbReference type="ARBA" id="ARBA00018111"/>
    </source>
</evidence>
<evidence type="ECO:0000256" key="2">
    <source>
        <dbReference type="ARBA" id="ARBA00009695"/>
    </source>
</evidence>
<evidence type="ECO:0000256" key="1">
    <source>
        <dbReference type="ARBA" id="ARBA00004496"/>
    </source>
</evidence>
<comment type="function">
    <text evidence="5">Modulates RecA activity.</text>
</comment>
<dbReference type="Pfam" id="PF21982">
    <property type="entry name" value="RecX_HTH1"/>
    <property type="match status" value="1"/>
</dbReference>
<dbReference type="Gene3D" id="1.10.10.10">
    <property type="entry name" value="Winged helix-like DNA-binding domain superfamily/Winged helix DNA-binding domain"/>
    <property type="match status" value="3"/>
</dbReference>
<protein>
    <recommendedName>
        <fullName evidence="3 5">Regulatory protein RecX</fullName>
    </recommendedName>
</protein>
<dbReference type="GO" id="GO:0006282">
    <property type="term" value="P:regulation of DNA repair"/>
    <property type="evidence" value="ECO:0007669"/>
    <property type="project" value="UniProtKB-UniRule"/>
</dbReference>
<dbReference type="HAMAP" id="MF_01114">
    <property type="entry name" value="RecX"/>
    <property type="match status" value="1"/>
</dbReference>
<comment type="similarity">
    <text evidence="2 5">Belongs to the RecX family.</text>
</comment>
<sequence>MDDDELQKVKNYALKLLSFRPRSSFELKKKLDFYILKKKLPPNLTSVVLKDLKKINLVNDKEFAEWWIEQRTVYSIRGEKIIRYELQIKGIGRDLIDDLLSSQEKGTEITKAEKIIDKQMKKLSLETDRRLFIEKLKMHLLRRGFSWSVTHKVIDSKMGKS</sequence>
<organism evidence="8 9">
    <name type="scientific">Candidatus Gottesmanbacteria bacterium RIFCSPHIGHO2_01_FULL_40_15</name>
    <dbReference type="NCBI Taxonomy" id="1798376"/>
    <lineage>
        <taxon>Bacteria</taxon>
        <taxon>Candidatus Gottesmaniibacteriota</taxon>
    </lineage>
</organism>